<reference evidence="1 2" key="1">
    <citation type="submission" date="2018-05" db="EMBL/GenBank/DDBJ databases">
        <title>Genomic Encyclopedia of Type Strains, Phase IV (KMG-V): Genome sequencing to study the core and pangenomes of soil and plant-associated prokaryotes.</title>
        <authorList>
            <person name="Whitman W."/>
        </authorList>
    </citation>
    <scope>NUCLEOTIDE SEQUENCE [LARGE SCALE GENOMIC DNA]</scope>
    <source>
        <strain evidence="1 2">SIr-6563</strain>
    </source>
</reference>
<protein>
    <submittedName>
        <fullName evidence="1">Uncharacterized protein</fullName>
    </submittedName>
</protein>
<keyword evidence="2" id="KW-1185">Reference proteome</keyword>
<evidence type="ECO:0000313" key="2">
    <source>
        <dbReference type="Proteomes" id="UP000247515"/>
    </source>
</evidence>
<gene>
    <name evidence="1" type="ORF">C7400_1573</name>
</gene>
<dbReference type="EMBL" id="QJJV01000057">
    <property type="protein sequence ID" value="PXX02330.1"/>
    <property type="molecule type" value="Genomic_DNA"/>
</dbReference>
<organism evidence="1 2">
    <name type="scientific">Paraburkholderia tropica</name>
    <dbReference type="NCBI Taxonomy" id="92647"/>
    <lineage>
        <taxon>Bacteria</taxon>
        <taxon>Pseudomonadati</taxon>
        <taxon>Pseudomonadota</taxon>
        <taxon>Betaproteobacteria</taxon>
        <taxon>Burkholderiales</taxon>
        <taxon>Burkholderiaceae</taxon>
        <taxon>Paraburkholderia</taxon>
    </lineage>
</organism>
<dbReference type="Proteomes" id="UP000247515">
    <property type="component" value="Unassembled WGS sequence"/>
</dbReference>
<name>A0ABX5MAU4_9BURK</name>
<comment type="caution">
    <text evidence="1">The sequence shown here is derived from an EMBL/GenBank/DDBJ whole genome shotgun (WGS) entry which is preliminary data.</text>
</comment>
<proteinExistence type="predicted"/>
<evidence type="ECO:0000313" key="1">
    <source>
        <dbReference type="EMBL" id="PXX02330.1"/>
    </source>
</evidence>
<accession>A0ABX5MAU4</accession>
<sequence>MPAFALALQKDNFANAKAKVVLLIESDTPGVETTRVVKREVGDWTWFDIDAWQSDSERWLTRRGVPERRRAIEIARLRAWVENED</sequence>